<protein>
    <submittedName>
        <fullName evidence="1">Uncharacterized protein</fullName>
    </submittedName>
</protein>
<evidence type="ECO:0000313" key="1">
    <source>
        <dbReference type="EMBL" id="KAK2171745.1"/>
    </source>
</evidence>
<proteinExistence type="predicted"/>
<dbReference type="EMBL" id="JAODUO010001029">
    <property type="protein sequence ID" value="KAK2171745.1"/>
    <property type="molecule type" value="Genomic_DNA"/>
</dbReference>
<gene>
    <name evidence="1" type="ORF">NP493_1029g01024</name>
</gene>
<sequence>MSRLGNSAFTLSPGESEQISLVGKRHARRRCQSGHKISDRMSIEAQLAMQMAMDDMHAKPCDVSQQTSSVLLPTADDDVVDDNDLESGVDYSSSESSIQSNMVLESGYGSQRALAERNHFTSLYGNLARARMPRDITDSAYLPDREPRRPLDRTLKLENTLDIIETVKCDETNATSRIDDIAIEELAKINSVDKCRIWMEATKDVQRLSDIR</sequence>
<dbReference type="Proteomes" id="UP001209878">
    <property type="component" value="Unassembled WGS sequence"/>
</dbReference>
<organism evidence="1 2">
    <name type="scientific">Ridgeia piscesae</name>
    <name type="common">Tubeworm</name>
    <dbReference type="NCBI Taxonomy" id="27915"/>
    <lineage>
        <taxon>Eukaryota</taxon>
        <taxon>Metazoa</taxon>
        <taxon>Spiralia</taxon>
        <taxon>Lophotrochozoa</taxon>
        <taxon>Annelida</taxon>
        <taxon>Polychaeta</taxon>
        <taxon>Sedentaria</taxon>
        <taxon>Canalipalpata</taxon>
        <taxon>Sabellida</taxon>
        <taxon>Siboglinidae</taxon>
        <taxon>Ridgeia</taxon>
    </lineage>
</organism>
<accession>A0AAD9NIX9</accession>
<dbReference type="AlphaFoldDB" id="A0AAD9NIX9"/>
<name>A0AAD9NIX9_RIDPI</name>
<comment type="caution">
    <text evidence="1">The sequence shown here is derived from an EMBL/GenBank/DDBJ whole genome shotgun (WGS) entry which is preliminary data.</text>
</comment>
<evidence type="ECO:0000313" key="2">
    <source>
        <dbReference type="Proteomes" id="UP001209878"/>
    </source>
</evidence>
<keyword evidence="2" id="KW-1185">Reference proteome</keyword>
<reference evidence="1" key="1">
    <citation type="journal article" date="2023" name="Mol. Biol. Evol.">
        <title>Third-Generation Sequencing Reveals the Adaptive Role of the Epigenome in Three Deep-Sea Polychaetes.</title>
        <authorList>
            <person name="Perez M."/>
            <person name="Aroh O."/>
            <person name="Sun Y."/>
            <person name="Lan Y."/>
            <person name="Juniper S.K."/>
            <person name="Young C.R."/>
            <person name="Angers B."/>
            <person name="Qian P.Y."/>
        </authorList>
    </citation>
    <scope>NUCLEOTIDE SEQUENCE</scope>
    <source>
        <strain evidence="1">R07B-5</strain>
    </source>
</reference>